<keyword evidence="1" id="KW-1133">Transmembrane helix</keyword>
<gene>
    <name evidence="2" type="ORF">SAMN02982919_01259</name>
</gene>
<evidence type="ECO:0008006" key="4">
    <source>
        <dbReference type="Google" id="ProtNLM"/>
    </source>
</evidence>
<evidence type="ECO:0000256" key="1">
    <source>
        <dbReference type="SAM" id="Phobius"/>
    </source>
</evidence>
<organism evidence="2 3">
    <name type="scientific">Giesbergeria anulus</name>
    <dbReference type="NCBI Taxonomy" id="180197"/>
    <lineage>
        <taxon>Bacteria</taxon>
        <taxon>Pseudomonadati</taxon>
        <taxon>Pseudomonadota</taxon>
        <taxon>Betaproteobacteria</taxon>
        <taxon>Burkholderiales</taxon>
        <taxon>Comamonadaceae</taxon>
        <taxon>Giesbergeria</taxon>
    </lineage>
</organism>
<evidence type="ECO:0000313" key="3">
    <source>
        <dbReference type="Proteomes" id="UP000199766"/>
    </source>
</evidence>
<dbReference type="AlphaFoldDB" id="A0A1H9IZ03"/>
<dbReference type="STRING" id="180197.SAMN02982919_01259"/>
<protein>
    <recommendedName>
        <fullName evidence="4">Type IV pilus assembly protein PilO</fullName>
    </recommendedName>
</protein>
<accession>A0A1H9IZ03</accession>
<dbReference type="EMBL" id="FOGD01000002">
    <property type="protein sequence ID" value="SEQ79756.1"/>
    <property type="molecule type" value="Genomic_DNA"/>
</dbReference>
<proteinExistence type="predicted"/>
<sequence length="217" mass="24195">MKRAAQRVYREHGIKYFAFPVVVVLLLASLFDEHLGPYLEKREEVVDQQLTAENNESILALNEKIVASHDKLNADFQTVQQKVFVHANAQEALQAMQGQLQPMLQSLYFDGVQFTDLQDKPVNTVVNRISLTAHFQGVPQQLPRLQAALAQAPKTLGIENLELKVVPDPQRGGQQLDITMRLTSLHMKPMPAALETVAAAAATAKNNRDLPNSRKPQ</sequence>
<evidence type="ECO:0000313" key="2">
    <source>
        <dbReference type="EMBL" id="SEQ79756.1"/>
    </source>
</evidence>
<keyword evidence="1" id="KW-0812">Transmembrane</keyword>
<reference evidence="2 3" key="1">
    <citation type="submission" date="2016-10" db="EMBL/GenBank/DDBJ databases">
        <authorList>
            <person name="de Groot N.N."/>
        </authorList>
    </citation>
    <scope>NUCLEOTIDE SEQUENCE [LARGE SCALE GENOMIC DNA]</scope>
    <source>
        <strain evidence="2 3">ATCC 35958</strain>
    </source>
</reference>
<name>A0A1H9IZ03_9BURK</name>
<keyword evidence="3" id="KW-1185">Reference proteome</keyword>
<dbReference type="RefSeq" id="WP_091454397.1">
    <property type="nucleotide sequence ID" value="NZ_FOGD01000002.1"/>
</dbReference>
<keyword evidence="1" id="KW-0472">Membrane</keyword>
<dbReference type="Proteomes" id="UP000199766">
    <property type="component" value="Unassembled WGS sequence"/>
</dbReference>
<feature type="transmembrane region" description="Helical" evidence="1">
    <location>
        <begin position="12"/>
        <end position="31"/>
    </location>
</feature>